<dbReference type="Pfam" id="PF02384">
    <property type="entry name" value="N6_Mtase"/>
    <property type="match status" value="1"/>
</dbReference>
<sequence>MSENIISETTRQQQTTTNVQEKAALIWGTADILRGLYKPHEYGKIILPMTVIKRLHDTLAPTRGKVRETLKTLGDISVEQIRNRKLQDASGYAFYNTSVYTFQTLLSDSEGIEDNFRNYIKGFSENVQDILENFEFDKEITKLANNDALYAVIQEFNSKKAELGADKVTSTDMGYIFEELVRKFSESYNEEAGAHFTSRDIIYLMTDVLLINEKPSDEQIVRTIYDQTMGTSQMLSAMTERIKALDANATVTTFGQELNPETYAIAKADTMIRGGNPDNMALGSTLSKDAFSGYTFDYLISNPPFGIDWKKDKKAVEAEAATGDLGRFGVGTPKISDGQLLFQLNGIKKLKDTGRMAIIHNGSALFTGNAGGGESAIRQYVIENDWLEAIIQLPTDLFYNTGISTYIWVITKNKSPERRGKVQLIDASKAFTKRRKNIGNKRVDISETERDLILQAYGEFRNETYNNVDTVTDKIVESKIFYNDFFGYRKVTVESPLKDENGELVLKKGKRQADPKLRDTEDIPLTEDVDSYFEREVLPFNPEAWIDEKKTKMGYEIPFTRLFYKYQAPEKSEDIALRIKEIEARIIKNFEALSGQDVEVDG</sequence>
<keyword evidence="3" id="KW-0808">Transferase</keyword>
<evidence type="ECO:0000313" key="9">
    <source>
        <dbReference type="EMBL" id="MDG4975193.1"/>
    </source>
</evidence>
<dbReference type="Proteomes" id="UP001152598">
    <property type="component" value="Unassembled WGS sequence"/>
</dbReference>
<evidence type="ECO:0000256" key="4">
    <source>
        <dbReference type="ARBA" id="ARBA00022691"/>
    </source>
</evidence>
<dbReference type="InterPro" id="IPR051537">
    <property type="entry name" value="DNA_Adenine_Mtase"/>
</dbReference>
<evidence type="ECO:0000259" key="8">
    <source>
        <dbReference type="Pfam" id="PF12161"/>
    </source>
</evidence>
<dbReference type="AlphaFoldDB" id="A0AAP3YYQ9"/>
<name>A0AAP3YYQ9_9LACT</name>
<keyword evidence="5" id="KW-0680">Restriction system</keyword>
<dbReference type="RefSeq" id="WP_278200637.1">
    <property type="nucleotide sequence ID" value="NZ_JAOWLT010000001.1"/>
</dbReference>
<dbReference type="EC" id="2.1.1.72" evidence="1"/>
<evidence type="ECO:0000256" key="5">
    <source>
        <dbReference type="ARBA" id="ARBA00022747"/>
    </source>
</evidence>
<dbReference type="PRINTS" id="PR00507">
    <property type="entry name" value="N12N6MTFRASE"/>
</dbReference>
<keyword evidence="2" id="KW-0489">Methyltransferase</keyword>
<reference evidence="9" key="1">
    <citation type="submission" date="2022-10" db="EMBL/GenBank/DDBJ databases">
        <authorList>
            <person name="Turner M.S."/>
            <person name="Huang W."/>
        </authorList>
    </citation>
    <scope>NUCLEOTIDE SEQUENCE</scope>
    <source>
        <strain evidence="9">54</strain>
    </source>
</reference>
<dbReference type="Gene3D" id="3.40.50.150">
    <property type="entry name" value="Vaccinia Virus protein VP39"/>
    <property type="match status" value="1"/>
</dbReference>
<evidence type="ECO:0000259" key="7">
    <source>
        <dbReference type="Pfam" id="PF02384"/>
    </source>
</evidence>
<dbReference type="SUPFAM" id="SSF53335">
    <property type="entry name" value="S-adenosyl-L-methionine-dependent methyltransferases"/>
    <property type="match status" value="1"/>
</dbReference>
<evidence type="ECO:0000256" key="2">
    <source>
        <dbReference type="ARBA" id="ARBA00022603"/>
    </source>
</evidence>
<evidence type="ECO:0000256" key="1">
    <source>
        <dbReference type="ARBA" id="ARBA00011900"/>
    </source>
</evidence>
<evidence type="ECO:0000313" key="10">
    <source>
        <dbReference type="Proteomes" id="UP001152598"/>
    </source>
</evidence>
<evidence type="ECO:0000256" key="3">
    <source>
        <dbReference type="ARBA" id="ARBA00022679"/>
    </source>
</evidence>
<dbReference type="GO" id="GO:0009007">
    <property type="term" value="F:site-specific DNA-methyltransferase (adenine-specific) activity"/>
    <property type="evidence" value="ECO:0007669"/>
    <property type="project" value="UniProtKB-EC"/>
</dbReference>
<dbReference type="InterPro" id="IPR003356">
    <property type="entry name" value="DNA_methylase_A-5"/>
</dbReference>
<gene>
    <name evidence="9" type="ORF">OGZ50_00360</name>
</gene>
<comment type="catalytic activity">
    <reaction evidence="6">
        <text>a 2'-deoxyadenosine in DNA + S-adenosyl-L-methionine = an N(6)-methyl-2'-deoxyadenosine in DNA + S-adenosyl-L-homocysteine + H(+)</text>
        <dbReference type="Rhea" id="RHEA:15197"/>
        <dbReference type="Rhea" id="RHEA-COMP:12418"/>
        <dbReference type="Rhea" id="RHEA-COMP:12419"/>
        <dbReference type="ChEBI" id="CHEBI:15378"/>
        <dbReference type="ChEBI" id="CHEBI:57856"/>
        <dbReference type="ChEBI" id="CHEBI:59789"/>
        <dbReference type="ChEBI" id="CHEBI:90615"/>
        <dbReference type="ChEBI" id="CHEBI:90616"/>
        <dbReference type="EC" id="2.1.1.72"/>
    </reaction>
</comment>
<dbReference type="PANTHER" id="PTHR42933">
    <property type="entry name" value="SLR6095 PROTEIN"/>
    <property type="match status" value="1"/>
</dbReference>
<dbReference type="GO" id="GO:0003677">
    <property type="term" value="F:DNA binding"/>
    <property type="evidence" value="ECO:0007669"/>
    <property type="project" value="InterPro"/>
</dbReference>
<dbReference type="Pfam" id="PF12161">
    <property type="entry name" value="HsdM_N"/>
    <property type="match status" value="1"/>
</dbReference>
<dbReference type="GO" id="GO:0032259">
    <property type="term" value="P:methylation"/>
    <property type="evidence" value="ECO:0007669"/>
    <property type="project" value="UniProtKB-KW"/>
</dbReference>
<comment type="caution">
    <text evidence="9">The sequence shown here is derived from an EMBL/GenBank/DDBJ whole genome shotgun (WGS) entry which is preliminary data.</text>
</comment>
<organism evidence="9 10">
    <name type="scientific">Lactococcus lactis</name>
    <dbReference type="NCBI Taxonomy" id="1358"/>
    <lineage>
        <taxon>Bacteria</taxon>
        <taxon>Bacillati</taxon>
        <taxon>Bacillota</taxon>
        <taxon>Bacilli</taxon>
        <taxon>Lactobacillales</taxon>
        <taxon>Streptococcaceae</taxon>
        <taxon>Lactococcus</taxon>
    </lineage>
</organism>
<feature type="domain" description="N6 adenine-specific DNA methyltransferase N-terminal" evidence="8">
    <location>
        <begin position="25"/>
        <end position="156"/>
    </location>
</feature>
<evidence type="ECO:0000256" key="6">
    <source>
        <dbReference type="ARBA" id="ARBA00047942"/>
    </source>
</evidence>
<dbReference type="EMBL" id="JAOWLV010000001">
    <property type="protein sequence ID" value="MDG4975193.1"/>
    <property type="molecule type" value="Genomic_DNA"/>
</dbReference>
<keyword evidence="4" id="KW-0949">S-adenosyl-L-methionine</keyword>
<dbReference type="PROSITE" id="PS00092">
    <property type="entry name" value="N6_MTASE"/>
    <property type="match status" value="1"/>
</dbReference>
<dbReference type="InterPro" id="IPR002052">
    <property type="entry name" value="DNA_methylase_N6_adenine_CS"/>
</dbReference>
<dbReference type="InterPro" id="IPR022749">
    <property type="entry name" value="D12N6_MeTrfase_N"/>
</dbReference>
<proteinExistence type="predicted"/>
<dbReference type="GO" id="GO:0008170">
    <property type="term" value="F:N-methyltransferase activity"/>
    <property type="evidence" value="ECO:0007669"/>
    <property type="project" value="InterPro"/>
</dbReference>
<accession>A0AAP3YYQ9</accession>
<dbReference type="InterPro" id="IPR029063">
    <property type="entry name" value="SAM-dependent_MTases_sf"/>
</dbReference>
<feature type="domain" description="DNA methylase adenine-specific" evidence="7">
    <location>
        <begin position="172"/>
        <end position="483"/>
    </location>
</feature>
<dbReference type="PANTHER" id="PTHR42933:SF3">
    <property type="entry name" value="TYPE I RESTRICTION ENZYME MJAVIII METHYLASE SUBUNIT"/>
    <property type="match status" value="1"/>
</dbReference>
<dbReference type="GO" id="GO:0009307">
    <property type="term" value="P:DNA restriction-modification system"/>
    <property type="evidence" value="ECO:0007669"/>
    <property type="project" value="UniProtKB-KW"/>
</dbReference>
<protein>
    <recommendedName>
        <fullName evidence="1">site-specific DNA-methyltransferase (adenine-specific)</fullName>
        <ecNumber evidence="1">2.1.1.72</ecNumber>
    </recommendedName>
</protein>
<reference evidence="9" key="2">
    <citation type="journal article" date="2023" name="Food Microbiol.">
        <title>Evaluation of the fermentation potential of lactic acid bacteria isolated from herbs, fruits and vegetables as starter cultures in nut-based milk alternatives.</title>
        <authorList>
            <person name="Huang W."/>
            <person name="Dong A."/>
            <person name="Pham H.T."/>
            <person name="Zhou C."/>
            <person name="Huo Z."/>
            <person name="Watjen A.P."/>
            <person name="Prakash S."/>
            <person name="Bang-Berthelsen C.H."/>
            <person name="Turner M.S."/>
        </authorList>
    </citation>
    <scope>NUCLEOTIDE SEQUENCE</scope>
    <source>
        <strain evidence="9">54</strain>
    </source>
</reference>